<comment type="similarity">
    <text evidence="1">Belongs to the HesB/IscA family.</text>
</comment>
<dbReference type="OrthoDB" id="1645729at2"/>
<dbReference type="Pfam" id="PF01521">
    <property type="entry name" value="Fe-S_biosyn"/>
    <property type="match status" value="1"/>
</dbReference>
<evidence type="ECO:0000256" key="1">
    <source>
        <dbReference type="ARBA" id="ARBA00006718"/>
    </source>
</evidence>
<evidence type="ECO:0000313" key="4">
    <source>
        <dbReference type="Proteomes" id="UP000264541"/>
    </source>
</evidence>
<reference evidence="3 4" key="1">
    <citation type="submission" date="2018-08" db="EMBL/GenBank/DDBJ databases">
        <title>Bacillus chawlae sp. nov., Bacillus glennii sp. nov., and Bacillus saganii sp. nov. Isolated from the Vehicle Assembly Building at Kennedy Space Center where the Viking Spacecraft were Assembled.</title>
        <authorList>
            <person name="Seuylemezian A."/>
            <person name="Vaishampayan P."/>
        </authorList>
    </citation>
    <scope>NUCLEOTIDE SEQUENCE [LARGE SCALE GENOMIC DNA]</scope>
    <source>
        <strain evidence="3 4">V47-23a</strain>
    </source>
</reference>
<dbReference type="Proteomes" id="UP000264541">
    <property type="component" value="Unassembled WGS sequence"/>
</dbReference>
<evidence type="ECO:0000313" key="3">
    <source>
        <dbReference type="EMBL" id="RFU70413.1"/>
    </source>
</evidence>
<proteinExistence type="inferred from homology"/>
<dbReference type="AlphaFoldDB" id="A0A372LQB6"/>
<dbReference type="InterPro" id="IPR000361">
    <property type="entry name" value="ATAP_core_dom"/>
</dbReference>
<feature type="domain" description="Core" evidence="2">
    <location>
        <begin position="1"/>
        <end position="82"/>
    </location>
</feature>
<sequence>MNISISEKAAEWYKRELDLQEGDFVRFFVRYGGSSAVQSGFSLGINKDKPVNAAAKAISNGISFFIEENDIWYFDGHNLDISFNEKYDEPVFDYQK</sequence>
<name>A0A372LQB6_9BACI</name>
<evidence type="ECO:0000259" key="2">
    <source>
        <dbReference type="Pfam" id="PF01521"/>
    </source>
</evidence>
<dbReference type="RefSeq" id="WP_117325995.1">
    <property type="nucleotide sequence ID" value="NZ_QVTE01000016.1"/>
</dbReference>
<dbReference type="PIRSF" id="PIRSF034852">
    <property type="entry name" value="UCP034852"/>
    <property type="match status" value="1"/>
</dbReference>
<accession>A0A372LQB6</accession>
<dbReference type="InterPro" id="IPR035903">
    <property type="entry name" value="HesB-like_dom_sf"/>
</dbReference>
<organism evidence="3 4">
    <name type="scientific">Peribacillus saganii</name>
    <dbReference type="NCBI Taxonomy" id="2303992"/>
    <lineage>
        <taxon>Bacteria</taxon>
        <taxon>Bacillati</taxon>
        <taxon>Bacillota</taxon>
        <taxon>Bacilli</taxon>
        <taxon>Bacillales</taxon>
        <taxon>Bacillaceae</taxon>
        <taxon>Peribacillus</taxon>
    </lineage>
</organism>
<dbReference type="SUPFAM" id="SSF89360">
    <property type="entry name" value="HesB-like domain"/>
    <property type="match status" value="1"/>
</dbReference>
<keyword evidence="4" id="KW-1185">Reference proteome</keyword>
<dbReference type="EMBL" id="QVTE01000016">
    <property type="protein sequence ID" value="RFU70413.1"/>
    <property type="molecule type" value="Genomic_DNA"/>
</dbReference>
<gene>
    <name evidence="3" type="ORF">D0469_07440</name>
</gene>
<dbReference type="InterPro" id="IPR008326">
    <property type="entry name" value="PdhI-like"/>
</dbReference>
<comment type="caution">
    <text evidence="3">The sequence shown here is derived from an EMBL/GenBank/DDBJ whole genome shotgun (WGS) entry which is preliminary data.</text>
</comment>
<protein>
    <recommendedName>
        <fullName evidence="2">Core domain-containing protein</fullName>
    </recommendedName>
</protein>